<evidence type="ECO:0000256" key="1">
    <source>
        <dbReference type="ARBA" id="ARBA00023125"/>
    </source>
</evidence>
<evidence type="ECO:0000313" key="5">
    <source>
        <dbReference type="Proteomes" id="UP000825886"/>
    </source>
</evidence>
<keyword evidence="1 2" id="KW-0238">DNA-binding</keyword>
<evidence type="ECO:0000259" key="3">
    <source>
        <dbReference type="PROSITE" id="PS50977"/>
    </source>
</evidence>
<dbReference type="InterPro" id="IPR036271">
    <property type="entry name" value="Tet_transcr_reg_TetR-rel_C_sf"/>
</dbReference>
<feature type="domain" description="HTH tetR-type" evidence="3">
    <location>
        <begin position="10"/>
        <end position="70"/>
    </location>
</feature>
<keyword evidence="5" id="KW-1185">Reference proteome</keyword>
<feature type="DNA-binding region" description="H-T-H motif" evidence="2">
    <location>
        <begin position="33"/>
        <end position="52"/>
    </location>
</feature>
<dbReference type="InterPro" id="IPR050109">
    <property type="entry name" value="HTH-type_TetR-like_transc_reg"/>
</dbReference>
<dbReference type="InterPro" id="IPR009057">
    <property type="entry name" value="Homeodomain-like_sf"/>
</dbReference>
<evidence type="ECO:0000256" key="2">
    <source>
        <dbReference type="PROSITE-ProRule" id="PRU00335"/>
    </source>
</evidence>
<dbReference type="PANTHER" id="PTHR30055:SF235">
    <property type="entry name" value="TRANSCRIPTIONAL REGULATORY PROTEIN"/>
    <property type="match status" value="1"/>
</dbReference>
<name>A0ABX9AQN9_9ENTR</name>
<dbReference type="InterPro" id="IPR041586">
    <property type="entry name" value="PsrA_TetR_C"/>
</dbReference>
<dbReference type="PROSITE" id="PS50977">
    <property type="entry name" value="HTH_TETR_2"/>
    <property type="match status" value="1"/>
</dbReference>
<protein>
    <submittedName>
        <fullName evidence="4">TetR/AcrR family transcriptional regulator</fullName>
    </submittedName>
</protein>
<dbReference type="Gene3D" id="1.10.357.10">
    <property type="entry name" value="Tetracycline Repressor, domain 2"/>
    <property type="match status" value="1"/>
</dbReference>
<accession>A0ABX9AQN9</accession>
<dbReference type="SUPFAM" id="SSF46689">
    <property type="entry name" value="Homeodomain-like"/>
    <property type="match status" value="1"/>
</dbReference>
<reference evidence="4 5" key="1">
    <citation type="submission" date="2021-08" db="EMBL/GenBank/DDBJ databases">
        <title>Culture and genomic analysis of Symbiopectobacterium purcellii sp. nov. gen. nov., isolated from the leafhopper Empoasca decipiens.</title>
        <authorList>
            <person name="Nadal-Jimenez P."/>
            <person name="Siozios S."/>
            <person name="Halliday N."/>
            <person name="Camara M."/>
            <person name="Hurst G.D.D."/>
        </authorList>
    </citation>
    <scope>NUCLEOTIDE SEQUENCE [LARGE SCALE GENOMIC DNA]</scope>
    <source>
        <strain evidence="4 5">SyEd1</strain>
    </source>
</reference>
<dbReference type="PANTHER" id="PTHR30055">
    <property type="entry name" value="HTH-TYPE TRANSCRIPTIONAL REGULATOR RUTR"/>
    <property type="match status" value="1"/>
</dbReference>
<dbReference type="Pfam" id="PF17939">
    <property type="entry name" value="TetR_C_30"/>
    <property type="match status" value="1"/>
</dbReference>
<dbReference type="RefSeq" id="WP_222158416.1">
    <property type="nucleotide sequence ID" value="NZ_CP081864.1"/>
</dbReference>
<evidence type="ECO:0000313" key="4">
    <source>
        <dbReference type="EMBL" id="QZN95315.1"/>
    </source>
</evidence>
<dbReference type="EMBL" id="CP081864">
    <property type="protein sequence ID" value="QZN95315.1"/>
    <property type="molecule type" value="Genomic_DNA"/>
</dbReference>
<organism evidence="4 5">
    <name type="scientific">Symbiopectobacterium purcellii</name>
    <dbReference type="NCBI Taxonomy" id="2871826"/>
    <lineage>
        <taxon>Bacteria</taxon>
        <taxon>Pseudomonadati</taxon>
        <taxon>Pseudomonadota</taxon>
        <taxon>Gammaproteobacteria</taxon>
        <taxon>Enterobacterales</taxon>
        <taxon>Enterobacteriaceae</taxon>
    </lineage>
</organism>
<dbReference type="SUPFAM" id="SSF48498">
    <property type="entry name" value="Tetracyclin repressor-like, C-terminal domain"/>
    <property type="match status" value="1"/>
</dbReference>
<dbReference type="Proteomes" id="UP000825886">
    <property type="component" value="Chromosome"/>
</dbReference>
<gene>
    <name evidence="4" type="ORF">K6K13_19225</name>
</gene>
<dbReference type="Pfam" id="PF00440">
    <property type="entry name" value="TetR_N"/>
    <property type="match status" value="1"/>
</dbReference>
<sequence>MTTATRDKQPEIRQRILQEAIARFAHKGAELTTIREITQATQVNLASVNYYFGSKDGLLHAVLDAVLGPLSEARAHLLDAAETRYGDRPIPIDVLLDALLRPLVKTAKTPDGGRIVVRLLQHLRATPEHSVTSLLSAQFDHVAHRFIDALSRTLPHLARAEVIWRYEFARGAAMHVLTDADPRSGRLALLSHGLCDNRDDEQVLAHLLTFVSTGFCAPSHNDISHIHRMEATSHASSMPLFTPSGNNAG</sequence>
<dbReference type="InterPro" id="IPR001647">
    <property type="entry name" value="HTH_TetR"/>
</dbReference>
<proteinExistence type="predicted"/>